<dbReference type="PATRIC" id="fig|1703.10.peg.3106"/>
<organism evidence="1 2">
    <name type="scientific">Brevibacterium aurantiacum</name>
    <dbReference type="NCBI Taxonomy" id="273384"/>
    <lineage>
        <taxon>Bacteria</taxon>
        <taxon>Bacillati</taxon>
        <taxon>Actinomycetota</taxon>
        <taxon>Actinomycetes</taxon>
        <taxon>Micrococcales</taxon>
        <taxon>Brevibacteriaceae</taxon>
        <taxon>Brevibacterium</taxon>
    </lineage>
</organism>
<dbReference type="AlphaFoldDB" id="A0A1D7W6V0"/>
<evidence type="ECO:0000313" key="1">
    <source>
        <dbReference type="EMBL" id="AOP54704.1"/>
    </source>
</evidence>
<accession>A0A1D7W6V0</accession>
<evidence type="ECO:0000313" key="2">
    <source>
        <dbReference type="Proteomes" id="UP000094793"/>
    </source>
</evidence>
<dbReference type="Proteomes" id="UP000094793">
    <property type="component" value="Chromosome"/>
</dbReference>
<protein>
    <submittedName>
        <fullName evidence="1">Uncharacterized protein</fullName>
    </submittedName>
</protein>
<reference evidence="2" key="1">
    <citation type="submission" date="2016-09" db="EMBL/GenBank/DDBJ databases">
        <title>Complete Genome Sequence of Brevibacterium linens SMQ-1335.</title>
        <authorList>
            <person name="de Melo A.G."/>
            <person name="Labrie S.J."/>
            <person name="Dumaresq J."/>
            <person name="Roberts R.J."/>
            <person name="Tremblay D.M."/>
            <person name="Moineau S."/>
        </authorList>
    </citation>
    <scope>NUCLEOTIDE SEQUENCE [LARGE SCALE GENOMIC DNA]</scope>
    <source>
        <strain evidence="2">SMQ-1335</strain>
    </source>
</reference>
<proteinExistence type="predicted"/>
<sequence length="38" mass="3811">MSTARDAAAKINAAVPGRRLGFGLVEEGTLPGYPVPGA</sequence>
<dbReference type="KEGG" id="blin:BLSMQ_3000"/>
<gene>
    <name evidence="1" type="ORF">BLSMQ_3000</name>
</gene>
<name>A0A1D7W6V0_BREAU</name>
<dbReference type="EMBL" id="CP017150">
    <property type="protein sequence ID" value="AOP54704.1"/>
    <property type="molecule type" value="Genomic_DNA"/>
</dbReference>